<dbReference type="Gene3D" id="3.40.630.30">
    <property type="match status" value="1"/>
</dbReference>
<protein>
    <recommendedName>
        <fullName evidence="4">N-acetyltransferase domain-containing protein</fullName>
    </recommendedName>
</protein>
<feature type="compositionally biased region" description="Low complexity" evidence="1">
    <location>
        <begin position="555"/>
        <end position="575"/>
    </location>
</feature>
<reference evidence="2" key="1">
    <citation type="submission" date="2020-05" db="EMBL/GenBank/DDBJ databases">
        <title>Mycena genomes resolve the evolution of fungal bioluminescence.</title>
        <authorList>
            <person name="Tsai I.J."/>
        </authorList>
    </citation>
    <scope>NUCLEOTIDE SEQUENCE</scope>
    <source>
        <strain evidence="2">110903Hualien_Pintung</strain>
    </source>
</reference>
<accession>A0A8H6W3Q6</accession>
<feature type="compositionally biased region" description="Basic and acidic residues" evidence="1">
    <location>
        <begin position="480"/>
        <end position="491"/>
    </location>
</feature>
<gene>
    <name evidence="2" type="ORF">HMN09_00945500</name>
</gene>
<evidence type="ECO:0008006" key="4">
    <source>
        <dbReference type="Google" id="ProtNLM"/>
    </source>
</evidence>
<name>A0A8H6W3Q6_MYCCL</name>
<sequence>MPPLLRAVRPPSIRLEHAASLIIGDRSEAPFNDLTLNSTSTMHPLRLIGDKVLISVGLEGQDNNFDTLSRLWEQLQASAYEPASQPEADVVSFAQGCVLFGVISKKFEPEQSKVTSDIMAESNPFNVVKPEPEKTKALFQNEWDEVKRGGVASSNGTGGGFRDAASFMQWWTSRVASTSTNETEVTQKLEERKMVSLDMEDLSAVWKTAQSSKNTAADKEASSPRPAEAENSQLKHDPPAMPLRIVIPPTKPKDVALKDIPSRSITEATAASGSQSWATHSTNWPTIDPGFKFNAERVFMDRHPVPTDVLGVVYLIASPFGMAPAGQLPELNLGVVIDERNQSNGYATEAVRLVVAEAFENLRAHRIQATLIGGGHTARDSMTSILARTWFSHEGISRRAFYNPLLHEWQDVARFGIVDTDWAMRGFWKPAPRTLWDELLERHERERAELLRWDEDKGLPRVVKKSTSLETLRARVRPRAGADDAADRDAPDVQVGGYCSSSMEDQESDGEAAARDSTSWGRIKAHFGSSSHDSDTESAGPSAPMRAFRRRARSDSMSEGSSVESSSPPGSSSSESWEDLGEVDSSSSGEWESASERGL</sequence>
<keyword evidence="3" id="KW-1185">Reference proteome</keyword>
<dbReference type="InterPro" id="IPR016181">
    <property type="entry name" value="Acyl_CoA_acyltransferase"/>
</dbReference>
<proteinExistence type="predicted"/>
<evidence type="ECO:0000256" key="1">
    <source>
        <dbReference type="SAM" id="MobiDB-lite"/>
    </source>
</evidence>
<feature type="region of interest" description="Disordered" evidence="1">
    <location>
        <begin position="474"/>
        <end position="599"/>
    </location>
</feature>
<feature type="compositionally biased region" description="Low complexity" evidence="1">
    <location>
        <begin position="583"/>
        <end position="592"/>
    </location>
</feature>
<dbReference type="AlphaFoldDB" id="A0A8H6W3Q6"/>
<dbReference type="Proteomes" id="UP000613580">
    <property type="component" value="Unassembled WGS sequence"/>
</dbReference>
<organism evidence="2 3">
    <name type="scientific">Mycena chlorophos</name>
    <name type="common">Agaric fungus</name>
    <name type="synonym">Agaricus chlorophos</name>
    <dbReference type="NCBI Taxonomy" id="658473"/>
    <lineage>
        <taxon>Eukaryota</taxon>
        <taxon>Fungi</taxon>
        <taxon>Dikarya</taxon>
        <taxon>Basidiomycota</taxon>
        <taxon>Agaricomycotina</taxon>
        <taxon>Agaricomycetes</taxon>
        <taxon>Agaricomycetidae</taxon>
        <taxon>Agaricales</taxon>
        <taxon>Marasmiineae</taxon>
        <taxon>Mycenaceae</taxon>
        <taxon>Mycena</taxon>
    </lineage>
</organism>
<comment type="caution">
    <text evidence="2">The sequence shown here is derived from an EMBL/GenBank/DDBJ whole genome shotgun (WGS) entry which is preliminary data.</text>
</comment>
<evidence type="ECO:0000313" key="2">
    <source>
        <dbReference type="EMBL" id="KAF7300603.1"/>
    </source>
</evidence>
<dbReference type="SUPFAM" id="SSF55729">
    <property type="entry name" value="Acyl-CoA N-acyltransferases (Nat)"/>
    <property type="match status" value="1"/>
</dbReference>
<feature type="region of interest" description="Disordered" evidence="1">
    <location>
        <begin position="208"/>
        <end position="246"/>
    </location>
</feature>
<dbReference type="OrthoDB" id="64477at2759"/>
<dbReference type="EMBL" id="JACAZE010000013">
    <property type="protein sequence ID" value="KAF7300603.1"/>
    <property type="molecule type" value="Genomic_DNA"/>
</dbReference>
<evidence type="ECO:0000313" key="3">
    <source>
        <dbReference type="Proteomes" id="UP000613580"/>
    </source>
</evidence>